<dbReference type="Proteomes" id="UP001314241">
    <property type="component" value="Unassembled WGS sequence"/>
</dbReference>
<reference evidence="1 2" key="1">
    <citation type="submission" date="2024-01" db="EMBL/GenBank/DDBJ databases">
        <authorList>
            <person name="Botero Cardona J."/>
        </authorList>
    </citation>
    <scope>NUCLEOTIDE SEQUENCE [LARGE SCALE GENOMIC DNA]</scope>
    <source>
        <strain evidence="1 2">LMG 33000</strain>
    </source>
</reference>
<keyword evidence="2" id="KW-1185">Reference proteome</keyword>
<sequence length="116" mass="12859">MAFTLTINGTEHQFKFGMRFIRELDKTKEVDANGVKFGVGVEMGINRLVSMNDPEALEDILISANAAADEKLTVEEMDAYLEDDNTNIDELTEKVIDALLNSKFTSKKVAAAQQSK</sequence>
<proteinExistence type="predicted"/>
<dbReference type="InterPro" id="IPR024410">
    <property type="entry name" value="Phage_TAC_12"/>
</dbReference>
<evidence type="ECO:0000313" key="2">
    <source>
        <dbReference type="Proteomes" id="UP001314241"/>
    </source>
</evidence>
<comment type="caution">
    <text evidence="1">The sequence shown here is derived from an EMBL/GenBank/DDBJ whole genome shotgun (WGS) entry which is preliminary data.</text>
</comment>
<protein>
    <recommendedName>
        <fullName evidence="3">Phage tail protein</fullName>
    </recommendedName>
</protein>
<accession>A0ABP0EPR8</accession>
<dbReference type="Pfam" id="PF12363">
    <property type="entry name" value="Phage_TAC_12"/>
    <property type="match status" value="1"/>
</dbReference>
<organism evidence="1 2">
    <name type="scientific">Eupransor demetentiae</name>
    <dbReference type="NCBI Taxonomy" id="3109584"/>
    <lineage>
        <taxon>Bacteria</taxon>
        <taxon>Bacillati</taxon>
        <taxon>Bacillota</taxon>
        <taxon>Bacilli</taxon>
        <taxon>Lactobacillales</taxon>
        <taxon>Lactobacillaceae</taxon>
        <taxon>Eupransor</taxon>
    </lineage>
</organism>
<name>A0ABP0EPR8_9LACO</name>
<evidence type="ECO:0008006" key="3">
    <source>
        <dbReference type="Google" id="ProtNLM"/>
    </source>
</evidence>
<dbReference type="EMBL" id="CAWVOH010000001">
    <property type="protein sequence ID" value="CAK8054116.1"/>
    <property type="molecule type" value="Genomic_DNA"/>
</dbReference>
<dbReference type="RefSeq" id="WP_349641658.1">
    <property type="nucleotide sequence ID" value="NZ_CAWVOH010000001.1"/>
</dbReference>
<evidence type="ECO:0000313" key="1">
    <source>
        <dbReference type="EMBL" id="CAK8054116.1"/>
    </source>
</evidence>
<gene>
    <name evidence="1" type="ORF">R54876_GBNLAHCA_00677</name>
</gene>